<organism evidence="9 10">
    <name type="scientific">Actinoplanes derwentensis</name>
    <dbReference type="NCBI Taxonomy" id="113562"/>
    <lineage>
        <taxon>Bacteria</taxon>
        <taxon>Bacillati</taxon>
        <taxon>Actinomycetota</taxon>
        <taxon>Actinomycetes</taxon>
        <taxon>Micromonosporales</taxon>
        <taxon>Micromonosporaceae</taxon>
        <taxon>Actinoplanes</taxon>
    </lineage>
</organism>
<evidence type="ECO:0000313" key="10">
    <source>
        <dbReference type="Proteomes" id="UP000198688"/>
    </source>
</evidence>
<dbReference type="RefSeq" id="WP_092553205.1">
    <property type="nucleotide sequence ID" value="NZ_BOMJ01000027.1"/>
</dbReference>
<dbReference type="AlphaFoldDB" id="A0A1H2D487"/>
<dbReference type="InterPro" id="IPR027379">
    <property type="entry name" value="CLS_N"/>
</dbReference>
<evidence type="ECO:0000256" key="6">
    <source>
        <dbReference type="SAM" id="MobiDB-lite"/>
    </source>
</evidence>
<name>A0A1H2D487_9ACTN</name>
<evidence type="ECO:0000259" key="8">
    <source>
        <dbReference type="Pfam" id="PF13396"/>
    </source>
</evidence>
<evidence type="ECO:0000256" key="2">
    <source>
        <dbReference type="ARBA" id="ARBA00022475"/>
    </source>
</evidence>
<keyword evidence="4 7" id="KW-1133">Transmembrane helix</keyword>
<evidence type="ECO:0000256" key="5">
    <source>
        <dbReference type="ARBA" id="ARBA00023136"/>
    </source>
</evidence>
<protein>
    <submittedName>
        <fullName evidence="9">Phospholipase_D-nuclease N-terminal</fullName>
    </submittedName>
</protein>
<dbReference type="EMBL" id="LT629758">
    <property type="protein sequence ID" value="SDT77379.1"/>
    <property type="molecule type" value="Genomic_DNA"/>
</dbReference>
<evidence type="ECO:0000313" key="9">
    <source>
        <dbReference type="EMBL" id="SDT77379.1"/>
    </source>
</evidence>
<feature type="compositionally biased region" description="Basic and acidic residues" evidence="6">
    <location>
        <begin position="77"/>
        <end position="151"/>
    </location>
</feature>
<evidence type="ECO:0000256" key="4">
    <source>
        <dbReference type="ARBA" id="ARBA00022989"/>
    </source>
</evidence>
<reference evidence="9 10" key="1">
    <citation type="submission" date="2016-10" db="EMBL/GenBank/DDBJ databases">
        <authorList>
            <person name="de Groot N.N."/>
        </authorList>
    </citation>
    <scope>NUCLEOTIDE SEQUENCE [LARGE SCALE GENOMIC DNA]</scope>
    <source>
        <strain evidence="9 10">DSM 43941</strain>
    </source>
</reference>
<evidence type="ECO:0000256" key="3">
    <source>
        <dbReference type="ARBA" id="ARBA00022692"/>
    </source>
</evidence>
<feature type="region of interest" description="Disordered" evidence="6">
    <location>
        <begin position="61"/>
        <end position="151"/>
    </location>
</feature>
<comment type="subcellular location">
    <subcellularLocation>
        <location evidence="1">Cell membrane</location>
        <topology evidence="1">Multi-pass membrane protein</topology>
    </subcellularLocation>
</comment>
<evidence type="ECO:0000256" key="7">
    <source>
        <dbReference type="SAM" id="Phobius"/>
    </source>
</evidence>
<proteinExistence type="predicted"/>
<dbReference type="STRING" id="113562.SAMN04489716_7935"/>
<feature type="domain" description="Cardiolipin synthase N-terminal" evidence="8">
    <location>
        <begin position="14"/>
        <end position="57"/>
    </location>
</feature>
<evidence type="ECO:0000256" key="1">
    <source>
        <dbReference type="ARBA" id="ARBA00004651"/>
    </source>
</evidence>
<keyword evidence="10" id="KW-1185">Reference proteome</keyword>
<dbReference type="OrthoDB" id="3298527at2"/>
<gene>
    <name evidence="9" type="ORF">SAMN04489716_7935</name>
</gene>
<keyword evidence="3 7" id="KW-0812">Transmembrane</keyword>
<dbReference type="Pfam" id="PF13396">
    <property type="entry name" value="PLDc_N"/>
    <property type="match status" value="1"/>
</dbReference>
<accession>A0A1H2D487</accession>
<keyword evidence="5 7" id="KW-0472">Membrane</keyword>
<keyword evidence="2" id="KW-1003">Cell membrane</keyword>
<sequence length="151" mass="17605">MVRLFIFSAAIALVLLILALISSLSAERARNMPRFAWILVILLIPIAGPIAWFLTGRPVSPAQHQARRPASPDDDPEFLRSMDSEQSRRDRELLAQWEREMGRSEEPHDERPTPRAAEPREEPRDEPRDEPREERKTWRADEPHDEQQDRP</sequence>
<dbReference type="Proteomes" id="UP000198688">
    <property type="component" value="Chromosome I"/>
</dbReference>
<dbReference type="GO" id="GO:0005886">
    <property type="term" value="C:plasma membrane"/>
    <property type="evidence" value="ECO:0007669"/>
    <property type="project" value="UniProtKB-SubCell"/>
</dbReference>
<feature type="transmembrane region" description="Helical" evidence="7">
    <location>
        <begin position="36"/>
        <end position="55"/>
    </location>
</feature>